<dbReference type="Pfam" id="PF00892">
    <property type="entry name" value="EamA"/>
    <property type="match status" value="2"/>
</dbReference>
<feature type="transmembrane region" description="Helical" evidence="8">
    <location>
        <begin position="270"/>
        <end position="291"/>
    </location>
</feature>
<comment type="similarity">
    <text evidence="2">Belongs to the EamA transporter family.</text>
</comment>
<feature type="domain" description="EamA" evidence="9">
    <location>
        <begin position="11"/>
        <end position="146"/>
    </location>
</feature>
<evidence type="ECO:0000256" key="4">
    <source>
        <dbReference type="ARBA" id="ARBA00022475"/>
    </source>
</evidence>
<dbReference type="PANTHER" id="PTHR22911:SF137">
    <property type="entry name" value="SOLUTE CARRIER FAMILY 35 MEMBER G2-RELATED"/>
    <property type="match status" value="1"/>
</dbReference>
<evidence type="ECO:0000313" key="11">
    <source>
        <dbReference type="Proteomes" id="UP001595799"/>
    </source>
</evidence>
<feature type="transmembrane region" description="Helical" evidence="8">
    <location>
        <begin position="213"/>
        <end position="232"/>
    </location>
</feature>
<dbReference type="NCBIfam" id="TIGR00688">
    <property type="entry name" value="rarD"/>
    <property type="match status" value="1"/>
</dbReference>
<feature type="transmembrane region" description="Helical" evidence="8">
    <location>
        <begin position="106"/>
        <end position="124"/>
    </location>
</feature>
<dbReference type="EMBL" id="JBHSCW010000001">
    <property type="protein sequence ID" value="MFC4350005.1"/>
    <property type="molecule type" value="Genomic_DNA"/>
</dbReference>
<comment type="subcellular location">
    <subcellularLocation>
        <location evidence="1">Cell membrane</location>
        <topology evidence="1">Multi-pass membrane protein</topology>
    </subcellularLocation>
</comment>
<keyword evidence="11" id="KW-1185">Reference proteome</keyword>
<organism evidence="10 11">
    <name type="scientific">Fodinicurvata halophila</name>
    <dbReference type="NCBI Taxonomy" id="1419723"/>
    <lineage>
        <taxon>Bacteria</taxon>
        <taxon>Pseudomonadati</taxon>
        <taxon>Pseudomonadota</taxon>
        <taxon>Alphaproteobacteria</taxon>
        <taxon>Rhodospirillales</taxon>
        <taxon>Rhodovibrionaceae</taxon>
        <taxon>Fodinicurvata</taxon>
    </lineage>
</organism>
<name>A0ABV8UHD9_9PROT</name>
<dbReference type="SUPFAM" id="SSF103481">
    <property type="entry name" value="Multidrug resistance efflux transporter EmrE"/>
    <property type="match status" value="2"/>
</dbReference>
<feature type="domain" description="EamA" evidence="9">
    <location>
        <begin position="157"/>
        <end position="285"/>
    </location>
</feature>
<evidence type="ECO:0000256" key="7">
    <source>
        <dbReference type="ARBA" id="ARBA00023136"/>
    </source>
</evidence>
<feature type="transmembrane region" description="Helical" evidence="8">
    <location>
        <begin position="152"/>
        <end position="169"/>
    </location>
</feature>
<evidence type="ECO:0000256" key="6">
    <source>
        <dbReference type="ARBA" id="ARBA00022989"/>
    </source>
</evidence>
<dbReference type="PANTHER" id="PTHR22911">
    <property type="entry name" value="ACYL-MALONYL CONDENSING ENZYME-RELATED"/>
    <property type="match status" value="1"/>
</dbReference>
<comment type="caution">
    <text evidence="10">The sequence shown here is derived from an EMBL/GenBank/DDBJ whole genome shotgun (WGS) entry which is preliminary data.</text>
</comment>
<evidence type="ECO:0000256" key="3">
    <source>
        <dbReference type="ARBA" id="ARBA00022448"/>
    </source>
</evidence>
<feature type="transmembrane region" description="Helical" evidence="8">
    <location>
        <begin position="74"/>
        <end position="94"/>
    </location>
</feature>
<keyword evidence="7 8" id="KW-0472">Membrane</keyword>
<feature type="transmembrane region" description="Helical" evidence="8">
    <location>
        <begin position="41"/>
        <end position="62"/>
    </location>
</feature>
<dbReference type="InterPro" id="IPR037185">
    <property type="entry name" value="EmrE-like"/>
</dbReference>
<keyword evidence="4" id="KW-1003">Cell membrane</keyword>
<protein>
    <submittedName>
        <fullName evidence="10">EamA family transporter RarD</fullName>
    </submittedName>
</protein>
<feature type="transmembrane region" description="Helical" evidence="8">
    <location>
        <begin position="12"/>
        <end position="29"/>
    </location>
</feature>
<evidence type="ECO:0000256" key="5">
    <source>
        <dbReference type="ARBA" id="ARBA00022692"/>
    </source>
</evidence>
<reference evidence="11" key="1">
    <citation type="journal article" date="2019" name="Int. J. Syst. Evol. Microbiol.">
        <title>The Global Catalogue of Microorganisms (GCM) 10K type strain sequencing project: providing services to taxonomists for standard genome sequencing and annotation.</title>
        <authorList>
            <consortium name="The Broad Institute Genomics Platform"/>
            <consortium name="The Broad Institute Genome Sequencing Center for Infectious Disease"/>
            <person name="Wu L."/>
            <person name="Ma J."/>
        </authorList>
    </citation>
    <scope>NUCLEOTIDE SEQUENCE [LARGE SCALE GENOMIC DNA]</scope>
    <source>
        <strain evidence="11">CECT 8472</strain>
    </source>
</reference>
<keyword evidence="5 8" id="KW-0812">Transmembrane</keyword>
<evidence type="ECO:0000256" key="2">
    <source>
        <dbReference type="ARBA" id="ARBA00007362"/>
    </source>
</evidence>
<proteinExistence type="inferred from homology"/>
<evidence type="ECO:0000259" key="9">
    <source>
        <dbReference type="Pfam" id="PF00892"/>
    </source>
</evidence>
<feature type="transmembrane region" description="Helical" evidence="8">
    <location>
        <begin position="181"/>
        <end position="201"/>
    </location>
</feature>
<accession>A0ABV8UHD9</accession>
<feature type="transmembrane region" description="Helical" evidence="8">
    <location>
        <begin position="244"/>
        <end position="264"/>
    </location>
</feature>
<dbReference type="RefSeq" id="WP_382420031.1">
    <property type="nucleotide sequence ID" value="NZ_JBHSCW010000001.1"/>
</dbReference>
<evidence type="ECO:0000256" key="8">
    <source>
        <dbReference type="SAM" id="Phobius"/>
    </source>
</evidence>
<sequence length="302" mass="33663">MRDERQQATVGATYGVTAFLLWGAGPLYFKAVGHVGTLEVMAHRVVWCVALLAILVTLVRSWPRILSALREKRTLMLLACSTVLISINWITFIYAVNIDRVLETSLGYFINPLVSVFLGLIFLGEKLSLWRWISVGLAFAGIGVMTLEVAGLPWISLALAFSFGFYGLVRKKATLESFEGLFLETLLISPIALIFLLHLDWQGTGHFLHSNLTTNLLLILAGPVTALPLLFFTSAARRLRLSTVGFLQYLAPSCHFLLAIFLFGETFTQTHFITFGLIWCGLLIYSGESLYARRQRNRAALT</sequence>
<dbReference type="InterPro" id="IPR000620">
    <property type="entry name" value="EamA_dom"/>
</dbReference>
<dbReference type="InterPro" id="IPR004626">
    <property type="entry name" value="RarD"/>
</dbReference>
<gene>
    <name evidence="10" type="primary">rarD</name>
    <name evidence="10" type="ORF">ACFOW6_00465</name>
</gene>
<evidence type="ECO:0000256" key="1">
    <source>
        <dbReference type="ARBA" id="ARBA00004651"/>
    </source>
</evidence>
<evidence type="ECO:0000313" key="10">
    <source>
        <dbReference type="EMBL" id="MFC4350005.1"/>
    </source>
</evidence>
<dbReference type="Proteomes" id="UP001595799">
    <property type="component" value="Unassembled WGS sequence"/>
</dbReference>
<keyword evidence="3" id="KW-0813">Transport</keyword>
<feature type="transmembrane region" description="Helical" evidence="8">
    <location>
        <begin position="129"/>
        <end position="146"/>
    </location>
</feature>
<keyword evidence="6 8" id="KW-1133">Transmembrane helix</keyword>